<name>A0A412HH40_9BACT</name>
<gene>
    <name evidence="1" type="ORF">DWY11_04370</name>
</gene>
<reference evidence="1 2" key="1">
    <citation type="submission" date="2018-08" db="EMBL/GenBank/DDBJ databases">
        <title>A genome reference for cultivated species of the human gut microbiota.</title>
        <authorList>
            <person name="Zou Y."/>
            <person name="Xue W."/>
            <person name="Luo G."/>
        </authorList>
    </citation>
    <scope>NUCLEOTIDE SEQUENCE [LARGE SCALE GENOMIC DNA]</scope>
    <source>
        <strain evidence="1 2">AF24-12</strain>
    </source>
</reference>
<evidence type="ECO:0000313" key="2">
    <source>
        <dbReference type="Proteomes" id="UP000283872"/>
    </source>
</evidence>
<dbReference type="Proteomes" id="UP000283872">
    <property type="component" value="Unassembled WGS sequence"/>
</dbReference>
<organism evidence="1 2">
    <name type="scientific">Segatella copri</name>
    <dbReference type="NCBI Taxonomy" id="165179"/>
    <lineage>
        <taxon>Bacteria</taxon>
        <taxon>Pseudomonadati</taxon>
        <taxon>Bacteroidota</taxon>
        <taxon>Bacteroidia</taxon>
        <taxon>Bacteroidales</taxon>
        <taxon>Prevotellaceae</taxon>
        <taxon>Segatella</taxon>
    </lineage>
</organism>
<comment type="caution">
    <text evidence="1">The sequence shown here is derived from an EMBL/GenBank/DDBJ whole genome shotgun (WGS) entry which is preliminary data.</text>
</comment>
<protein>
    <submittedName>
        <fullName evidence="1">Uncharacterized protein</fullName>
    </submittedName>
</protein>
<proteinExistence type="predicted"/>
<accession>A0A412HH40</accession>
<dbReference type="EMBL" id="QRVA01000006">
    <property type="protein sequence ID" value="RGS18024.1"/>
    <property type="molecule type" value="Genomic_DNA"/>
</dbReference>
<sequence length="102" mass="12568">MRRLLCKKVYKVERLWCYSRYYTANITGLLYVETRKFLWWELSPILYIEVKVPYIDEPFYDGEYGTNNRLSSLEVQMRAEMEVVKDKFQRRLDRLIKRKSRA</sequence>
<evidence type="ECO:0000313" key="1">
    <source>
        <dbReference type="EMBL" id="RGS18024.1"/>
    </source>
</evidence>
<dbReference type="AlphaFoldDB" id="A0A412HH40"/>